<protein>
    <submittedName>
        <fullName evidence="2">Uncharacterized protein</fullName>
    </submittedName>
</protein>
<evidence type="ECO:0000313" key="3">
    <source>
        <dbReference type="Proteomes" id="UP000567067"/>
    </source>
</evidence>
<feature type="transmembrane region" description="Helical" evidence="1">
    <location>
        <begin position="25"/>
        <end position="44"/>
    </location>
</feature>
<evidence type="ECO:0000313" key="2">
    <source>
        <dbReference type="EMBL" id="MBA9087592.1"/>
    </source>
</evidence>
<keyword evidence="1" id="KW-0812">Transmembrane</keyword>
<sequence length="174" mass="20646">MPEDSGSNATFYHYKLLKRIVLPQSFIRSYTILPLIWLVAEMIFLSWTSIFFFLLAIPVVLWIQYVISRSVLFIINHSYRKRWSFTRRLPWIGYLPDQFVGYSAFRRVHLHSAWIGCCIIAILIPWSPASFIISLFCSHLWFIAPRLYILGKLKNQPKNGMIKFNEQDISYYMP</sequence>
<accession>A0A7W3SWP2</accession>
<dbReference type="AlphaFoldDB" id="A0A7W3SWP2"/>
<dbReference type="EMBL" id="JACJIP010000032">
    <property type="protein sequence ID" value="MBA9087592.1"/>
    <property type="molecule type" value="Genomic_DNA"/>
</dbReference>
<feature type="transmembrane region" description="Helical" evidence="1">
    <location>
        <begin position="50"/>
        <end position="75"/>
    </location>
</feature>
<comment type="caution">
    <text evidence="2">The sequence shown here is derived from an EMBL/GenBank/DDBJ whole genome shotgun (WGS) entry which is preliminary data.</text>
</comment>
<keyword evidence="1" id="KW-0472">Membrane</keyword>
<organism evidence="2 3">
    <name type="scientific">Fontibacillus solani</name>
    <dbReference type="NCBI Taxonomy" id="1572857"/>
    <lineage>
        <taxon>Bacteria</taxon>
        <taxon>Bacillati</taxon>
        <taxon>Bacillota</taxon>
        <taxon>Bacilli</taxon>
        <taxon>Bacillales</taxon>
        <taxon>Paenibacillaceae</taxon>
        <taxon>Fontibacillus</taxon>
    </lineage>
</organism>
<feature type="transmembrane region" description="Helical" evidence="1">
    <location>
        <begin position="108"/>
        <end position="126"/>
    </location>
</feature>
<dbReference type="RefSeq" id="WP_182538597.1">
    <property type="nucleotide sequence ID" value="NZ_JACJIP010000032.1"/>
</dbReference>
<reference evidence="2 3" key="1">
    <citation type="submission" date="2020-08" db="EMBL/GenBank/DDBJ databases">
        <title>Genomic Encyclopedia of Type Strains, Phase III (KMG-III): the genomes of soil and plant-associated and newly described type strains.</title>
        <authorList>
            <person name="Whitman W."/>
        </authorList>
    </citation>
    <scope>NUCLEOTIDE SEQUENCE [LARGE SCALE GENOMIC DNA]</scope>
    <source>
        <strain evidence="2 3">CECT 8693</strain>
    </source>
</reference>
<dbReference type="Proteomes" id="UP000567067">
    <property type="component" value="Unassembled WGS sequence"/>
</dbReference>
<gene>
    <name evidence="2" type="ORF">FHR92_004077</name>
</gene>
<evidence type="ECO:0000256" key="1">
    <source>
        <dbReference type="SAM" id="Phobius"/>
    </source>
</evidence>
<proteinExistence type="predicted"/>
<keyword evidence="3" id="KW-1185">Reference proteome</keyword>
<name>A0A7W3SWP2_9BACL</name>
<keyword evidence="1" id="KW-1133">Transmembrane helix</keyword>
<feature type="transmembrane region" description="Helical" evidence="1">
    <location>
        <begin position="132"/>
        <end position="151"/>
    </location>
</feature>